<proteinExistence type="predicted"/>
<comment type="caution">
    <text evidence="2">The sequence shown here is derived from an EMBL/GenBank/DDBJ whole genome shotgun (WGS) entry which is preliminary data.</text>
</comment>
<sequence>MPEKAGPNRGSAGRTGHPIAGHGSAYRREVEIFKILLFGLEGCHVRLPPGFLSPFQMAKVESPEEHQVAHNASSCHSYAKYLKHSCIVGLLIIYSGIATQSTRSNEAIIERRKVKDMGADVHCSLLAETMDQIERLSIKFALVMHGSLKVHANAVYQLYQESITADHPKGYCSVLDNAVLEILTIEHSILQHEHLILNTVGVGKEMRWLHVVLDPIQTLISSPLFATLAYSCWTINSSTPYILQP</sequence>
<accession>A0AA39Q161</accession>
<name>A0AA39Q161_9AGAR</name>
<protein>
    <submittedName>
        <fullName evidence="2">Uncharacterized protein</fullName>
    </submittedName>
</protein>
<organism evidence="2 3">
    <name type="scientific">Armillaria luteobubalina</name>
    <dbReference type="NCBI Taxonomy" id="153913"/>
    <lineage>
        <taxon>Eukaryota</taxon>
        <taxon>Fungi</taxon>
        <taxon>Dikarya</taxon>
        <taxon>Basidiomycota</taxon>
        <taxon>Agaricomycotina</taxon>
        <taxon>Agaricomycetes</taxon>
        <taxon>Agaricomycetidae</taxon>
        <taxon>Agaricales</taxon>
        <taxon>Marasmiineae</taxon>
        <taxon>Physalacriaceae</taxon>
        <taxon>Armillaria</taxon>
    </lineage>
</organism>
<evidence type="ECO:0000313" key="2">
    <source>
        <dbReference type="EMBL" id="KAK0494245.1"/>
    </source>
</evidence>
<gene>
    <name evidence="2" type="ORF">EDD18DRAFT_1107272</name>
</gene>
<evidence type="ECO:0000313" key="3">
    <source>
        <dbReference type="Proteomes" id="UP001175228"/>
    </source>
</evidence>
<evidence type="ECO:0000256" key="1">
    <source>
        <dbReference type="SAM" id="MobiDB-lite"/>
    </source>
</evidence>
<dbReference type="Proteomes" id="UP001175228">
    <property type="component" value="Unassembled WGS sequence"/>
</dbReference>
<dbReference type="EMBL" id="JAUEPU010000021">
    <property type="protein sequence ID" value="KAK0494245.1"/>
    <property type="molecule type" value="Genomic_DNA"/>
</dbReference>
<keyword evidence="3" id="KW-1185">Reference proteome</keyword>
<feature type="region of interest" description="Disordered" evidence="1">
    <location>
        <begin position="1"/>
        <end position="20"/>
    </location>
</feature>
<dbReference type="AlphaFoldDB" id="A0AA39Q161"/>
<reference evidence="2" key="1">
    <citation type="submission" date="2023-06" db="EMBL/GenBank/DDBJ databases">
        <authorList>
            <consortium name="Lawrence Berkeley National Laboratory"/>
            <person name="Ahrendt S."/>
            <person name="Sahu N."/>
            <person name="Indic B."/>
            <person name="Wong-Bajracharya J."/>
            <person name="Merenyi Z."/>
            <person name="Ke H.-M."/>
            <person name="Monk M."/>
            <person name="Kocsube S."/>
            <person name="Drula E."/>
            <person name="Lipzen A."/>
            <person name="Balint B."/>
            <person name="Henrissat B."/>
            <person name="Andreopoulos B."/>
            <person name="Martin F.M."/>
            <person name="Harder C.B."/>
            <person name="Rigling D."/>
            <person name="Ford K.L."/>
            <person name="Foster G.D."/>
            <person name="Pangilinan J."/>
            <person name="Papanicolaou A."/>
            <person name="Barry K."/>
            <person name="LaButti K."/>
            <person name="Viragh M."/>
            <person name="Koriabine M."/>
            <person name="Yan M."/>
            <person name="Riley R."/>
            <person name="Champramary S."/>
            <person name="Plett K.L."/>
            <person name="Tsai I.J."/>
            <person name="Slot J."/>
            <person name="Sipos G."/>
            <person name="Plett J."/>
            <person name="Nagy L.G."/>
            <person name="Grigoriev I.V."/>
        </authorList>
    </citation>
    <scope>NUCLEOTIDE SEQUENCE</scope>
    <source>
        <strain evidence="2">HWK02</strain>
    </source>
</reference>